<keyword evidence="2" id="KW-1185">Reference proteome</keyword>
<organism evidence="1 2">
    <name type="scientific">Lentinula edodes</name>
    <name type="common">Shiitake mushroom</name>
    <name type="synonym">Lentinus edodes</name>
    <dbReference type="NCBI Taxonomy" id="5353"/>
    <lineage>
        <taxon>Eukaryota</taxon>
        <taxon>Fungi</taxon>
        <taxon>Dikarya</taxon>
        <taxon>Basidiomycota</taxon>
        <taxon>Agaricomycotina</taxon>
        <taxon>Agaricomycetes</taxon>
        <taxon>Agaricomycetidae</taxon>
        <taxon>Agaricales</taxon>
        <taxon>Marasmiineae</taxon>
        <taxon>Omphalotaceae</taxon>
        <taxon>Lentinula</taxon>
    </lineage>
</organism>
<proteinExistence type="predicted"/>
<dbReference type="AlphaFoldDB" id="A0A1Q3E5G8"/>
<protein>
    <submittedName>
        <fullName evidence="1">Uncharacterized protein</fullName>
    </submittedName>
</protein>
<comment type="caution">
    <text evidence="1">The sequence shown here is derived from an EMBL/GenBank/DDBJ whole genome shotgun (WGS) entry which is preliminary data.</text>
</comment>
<gene>
    <name evidence="1" type="ORF">LENED_004141</name>
</gene>
<dbReference type="EMBL" id="BDGU01000097">
    <property type="protein sequence ID" value="GAW02483.1"/>
    <property type="molecule type" value="Genomic_DNA"/>
</dbReference>
<reference evidence="1 2" key="1">
    <citation type="submission" date="2016-08" db="EMBL/GenBank/DDBJ databases">
        <authorList>
            <consortium name="Lentinula edodes genome sequencing consortium"/>
            <person name="Sakamoto Y."/>
            <person name="Nakade K."/>
            <person name="Sato S."/>
            <person name="Yoshida Y."/>
            <person name="Miyazaki K."/>
            <person name="Natsume S."/>
            <person name="Konno N."/>
        </authorList>
    </citation>
    <scope>NUCLEOTIDE SEQUENCE [LARGE SCALE GENOMIC DNA]</scope>
    <source>
        <strain evidence="1 2">NBRC 111202</strain>
    </source>
</reference>
<reference evidence="1 2" key="2">
    <citation type="submission" date="2017-02" db="EMBL/GenBank/DDBJ databases">
        <title>A genome survey and senescence transcriptome analysis in Lentinula edodes.</title>
        <authorList>
            <person name="Sakamoto Y."/>
            <person name="Nakade K."/>
            <person name="Sato S."/>
            <person name="Yoshida Y."/>
            <person name="Miyazaki K."/>
            <person name="Natsume S."/>
            <person name="Konno N."/>
        </authorList>
    </citation>
    <scope>NUCLEOTIDE SEQUENCE [LARGE SCALE GENOMIC DNA]</scope>
    <source>
        <strain evidence="1 2">NBRC 111202</strain>
    </source>
</reference>
<name>A0A1Q3E5G8_LENED</name>
<sequence length="90" mass="10404">MLVLHLGSGCYTNKDGIIKGGRKEQKDYTKHVRRKLNKGRNSADPRLYPLLNRHNVFIPGWNCSAFDNRFYICPTHHRQGSSIQTLVVHE</sequence>
<accession>A0A1Q3E5G8</accession>
<evidence type="ECO:0000313" key="2">
    <source>
        <dbReference type="Proteomes" id="UP000188533"/>
    </source>
</evidence>
<evidence type="ECO:0000313" key="1">
    <source>
        <dbReference type="EMBL" id="GAW02483.1"/>
    </source>
</evidence>
<dbReference type="Proteomes" id="UP000188533">
    <property type="component" value="Unassembled WGS sequence"/>
</dbReference>